<feature type="domain" description="DUF4055" evidence="2">
    <location>
        <begin position="5"/>
        <end position="111"/>
    </location>
</feature>
<keyword evidence="1" id="KW-0175">Coiled coil</keyword>
<dbReference type="EMBL" id="JABFNF010000570">
    <property type="protein sequence ID" value="MBA1889921.1"/>
    <property type="molecule type" value="Genomic_DNA"/>
</dbReference>
<name>A0A8T3LHI7_ECOLX</name>
<evidence type="ECO:0000256" key="1">
    <source>
        <dbReference type="SAM" id="Coils"/>
    </source>
</evidence>
<dbReference type="RefSeq" id="WP_181204361.1">
    <property type="nucleotide sequence ID" value="NZ_JABFNF010000570.1"/>
</dbReference>
<protein>
    <submittedName>
        <fullName evidence="3">DUF4055 domain-containing protein</fullName>
    </submittedName>
</protein>
<sequence length="112" mass="12367">RGTPPLLNLGLLNIKHWQSQSEQDNILHVARVPLLVAYGLDRNEELTVGASTATIFEDRTKNGLEYVEHSGAAIESGETSLEKLENQMRHAGAKLLRAENTSTKSVDQTNEE</sequence>
<evidence type="ECO:0000313" key="4">
    <source>
        <dbReference type="Proteomes" id="UP000523197"/>
    </source>
</evidence>
<dbReference type="Pfam" id="PF13264">
    <property type="entry name" value="DUF4055"/>
    <property type="match status" value="1"/>
</dbReference>
<comment type="caution">
    <text evidence="3">The sequence shown here is derived from an EMBL/GenBank/DDBJ whole genome shotgun (WGS) entry which is preliminary data.</text>
</comment>
<dbReference type="Proteomes" id="UP000523197">
    <property type="component" value="Unassembled WGS sequence"/>
</dbReference>
<dbReference type="InterPro" id="IPR025129">
    <property type="entry name" value="DUF4055"/>
</dbReference>
<feature type="non-terminal residue" evidence="3">
    <location>
        <position position="1"/>
    </location>
</feature>
<evidence type="ECO:0000313" key="3">
    <source>
        <dbReference type="EMBL" id="MBA1889921.1"/>
    </source>
</evidence>
<dbReference type="AlphaFoldDB" id="A0A8T3LHI7"/>
<evidence type="ECO:0000259" key="2">
    <source>
        <dbReference type="Pfam" id="PF13264"/>
    </source>
</evidence>
<feature type="coiled-coil region" evidence="1">
    <location>
        <begin position="74"/>
        <end position="101"/>
    </location>
</feature>
<proteinExistence type="predicted"/>
<reference evidence="3 4" key="1">
    <citation type="submission" date="2020-05" db="EMBL/GenBank/DDBJ databases">
        <title>Epidemiological investigations into extended-spectrum beta-lactam resistant Escherichia coli ST457 carried by Australian Silver gulls identified clonal lineages that cause ExPEC disease.</title>
        <authorList>
            <person name="Nesporova K."/>
            <person name="Wyrsch E.R."/>
            <person name="Valcek A."/>
            <person name="Bitar I."/>
            <person name="Chaw K."/>
            <person name="Harris P."/>
            <person name="Hrabak J."/>
            <person name="Djordjevic S.P."/>
            <person name="Dolejska M."/>
        </authorList>
    </citation>
    <scope>NUCLEOTIDE SEQUENCE [LARGE SCALE GENOMIC DNA]</scope>
    <source>
        <strain evidence="3 4">CE1966</strain>
    </source>
</reference>
<accession>A0A8T3LHI7</accession>
<gene>
    <name evidence="3" type="ORF">HLX92_27800</name>
</gene>
<organism evidence="3 4">
    <name type="scientific">Escherichia coli</name>
    <dbReference type="NCBI Taxonomy" id="562"/>
    <lineage>
        <taxon>Bacteria</taxon>
        <taxon>Pseudomonadati</taxon>
        <taxon>Pseudomonadota</taxon>
        <taxon>Gammaproteobacteria</taxon>
        <taxon>Enterobacterales</taxon>
        <taxon>Enterobacteriaceae</taxon>
        <taxon>Escherichia</taxon>
    </lineage>
</organism>
<feature type="non-terminal residue" evidence="3">
    <location>
        <position position="112"/>
    </location>
</feature>